<name>A0A0D2D4P1_9EURO</name>
<dbReference type="EMBL" id="KN846956">
    <property type="protein sequence ID" value="KIW72496.1"/>
    <property type="molecule type" value="Genomic_DNA"/>
</dbReference>
<reference evidence="2 3" key="1">
    <citation type="submission" date="2015-01" db="EMBL/GenBank/DDBJ databases">
        <title>The Genome Sequence of Capronia semiimmersa CBS27337.</title>
        <authorList>
            <consortium name="The Broad Institute Genomics Platform"/>
            <person name="Cuomo C."/>
            <person name="de Hoog S."/>
            <person name="Gorbushina A."/>
            <person name="Stielow B."/>
            <person name="Teixiera M."/>
            <person name="Abouelleil A."/>
            <person name="Chapman S.B."/>
            <person name="Priest M."/>
            <person name="Young S.K."/>
            <person name="Wortman J."/>
            <person name="Nusbaum C."/>
            <person name="Birren B."/>
        </authorList>
    </citation>
    <scope>NUCLEOTIDE SEQUENCE [LARGE SCALE GENOMIC DNA]</scope>
    <source>
        <strain evidence="2 3">CBS 27337</strain>
    </source>
</reference>
<evidence type="ECO:0000313" key="2">
    <source>
        <dbReference type="EMBL" id="KIW72496.1"/>
    </source>
</evidence>
<evidence type="ECO:0000313" key="3">
    <source>
        <dbReference type="Proteomes" id="UP000054266"/>
    </source>
</evidence>
<dbReference type="PANTHER" id="PTHR37540">
    <property type="entry name" value="TRANSCRIPTION FACTOR (ACR-2), PUTATIVE-RELATED-RELATED"/>
    <property type="match status" value="1"/>
</dbReference>
<proteinExistence type="predicted"/>
<dbReference type="Proteomes" id="UP000054266">
    <property type="component" value="Unassembled WGS sequence"/>
</dbReference>
<evidence type="ECO:0008006" key="4">
    <source>
        <dbReference type="Google" id="ProtNLM"/>
    </source>
</evidence>
<sequence>MPSGATFEFVLVAQRGQTTKERQLQQAFARSHAAKVSHSSRKRPKASPKQAQSCVAPAPCLPPITKSDPDLSVATLPTPRSMIGDAWSDPFDGEGLHQIPCVGRKSLEYVYTVLWPKNYPAVSGPALKSMQTTWRRRAIEDPLQFHAQVFNATTMCYALSTDPSTMTTLMDIRLKHQTAAVNLVRKRLQSLKGPAPEQLIADIMRLAAQGGDTFRLSTSSRYPETPLANAFALRPYGRFDMSLPHFSALVQLVKQRGGLETLSVSVGHPIQLIDIGMAARLGTRPNFPIRGDFKAMCDIEAAKFDGEAVALLLTTGRGWQILQQDYPDIVKLALYAIRLTACLGQTQRRGPGHLSLKELGILATIFQHDLHELNPTPGAGDLIHDPLSNIARLALQIYSDLVLFPAAETYHAKTRLCRELLATLREYFSEGAPRFDELKGLILWAVVLGAIASDSAYNRDWYLRRMIGLVIQLDLDWDTFKACMEQFIWWDYMFDDRVSNAWGEAWGLTGKGRSTASRKSPELPNWRQVVGSKAKWFPVMLMEETGWIRHS</sequence>
<dbReference type="AlphaFoldDB" id="A0A0D2D4P1"/>
<dbReference type="HOGENOM" id="CLU_015771_0_1_1"/>
<accession>A0A0D2D4P1</accession>
<evidence type="ECO:0000256" key="1">
    <source>
        <dbReference type="SAM" id="MobiDB-lite"/>
    </source>
</evidence>
<organism evidence="2 3">
    <name type="scientific">Phialophora macrospora</name>
    <dbReference type="NCBI Taxonomy" id="1851006"/>
    <lineage>
        <taxon>Eukaryota</taxon>
        <taxon>Fungi</taxon>
        <taxon>Dikarya</taxon>
        <taxon>Ascomycota</taxon>
        <taxon>Pezizomycotina</taxon>
        <taxon>Eurotiomycetes</taxon>
        <taxon>Chaetothyriomycetidae</taxon>
        <taxon>Chaetothyriales</taxon>
        <taxon>Herpotrichiellaceae</taxon>
        <taxon>Phialophora</taxon>
    </lineage>
</organism>
<feature type="compositionally biased region" description="Basic residues" evidence="1">
    <location>
        <begin position="32"/>
        <end position="46"/>
    </location>
</feature>
<feature type="region of interest" description="Disordered" evidence="1">
    <location>
        <begin position="30"/>
        <end position="59"/>
    </location>
</feature>
<dbReference type="PANTHER" id="PTHR37540:SF5">
    <property type="entry name" value="TRANSCRIPTION FACTOR DOMAIN-CONTAINING PROTEIN"/>
    <property type="match status" value="1"/>
</dbReference>
<gene>
    <name evidence="2" type="ORF">PV04_00682</name>
</gene>
<keyword evidence="3" id="KW-1185">Reference proteome</keyword>
<protein>
    <recommendedName>
        <fullName evidence="4">Transcription factor domain-containing protein</fullName>
    </recommendedName>
</protein>